<evidence type="ECO:0000313" key="7">
    <source>
        <dbReference type="Proteomes" id="UP001259572"/>
    </source>
</evidence>
<keyword evidence="2 5" id="KW-0812">Transmembrane</keyword>
<evidence type="ECO:0000256" key="5">
    <source>
        <dbReference type="SAM" id="Phobius"/>
    </source>
</evidence>
<protein>
    <submittedName>
        <fullName evidence="6">CvpA family protein</fullName>
    </submittedName>
</protein>
<keyword evidence="3 5" id="KW-1133">Transmembrane helix</keyword>
<evidence type="ECO:0000256" key="3">
    <source>
        <dbReference type="ARBA" id="ARBA00022989"/>
    </source>
</evidence>
<dbReference type="InterPro" id="IPR052719">
    <property type="entry name" value="CvpA-like"/>
</dbReference>
<organism evidence="6 7">
    <name type="scientific">Sphingosinicella rhizophila</name>
    <dbReference type="NCBI Taxonomy" id="3050082"/>
    <lineage>
        <taxon>Bacteria</taxon>
        <taxon>Pseudomonadati</taxon>
        <taxon>Pseudomonadota</taxon>
        <taxon>Alphaproteobacteria</taxon>
        <taxon>Sphingomonadales</taxon>
        <taxon>Sphingosinicellaceae</taxon>
        <taxon>Sphingosinicella</taxon>
    </lineage>
</organism>
<accession>A0ABU3Q379</accession>
<comment type="subcellular location">
    <subcellularLocation>
        <location evidence="1">Membrane</location>
        <topology evidence="1">Multi-pass membrane protein</topology>
    </subcellularLocation>
</comment>
<dbReference type="RefSeq" id="WP_315723374.1">
    <property type="nucleotide sequence ID" value="NZ_JAVUPU010000001.1"/>
</dbReference>
<gene>
    <name evidence="6" type="ORF">RQX22_02735</name>
</gene>
<keyword evidence="4 5" id="KW-0472">Membrane</keyword>
<feature type="transmembrane region" description="Helical" evidence="5">
    <location>
        <begin position="56"/>
        <end position="81"/>
    </location>
</feature>
<evidence type="ECO:0000256" key="1">
    <source>
        <dbReference type="ARBA" id="ARBA00004141"/>
    </source>
</evidence>
<name>A0ABU3Q379_9SPHN</name>
<dbReference type="InterPro" id="IPR003825">
    <property type="entry name" value="Colicin-V_CvpA"/>
</dbReference>
<sequence length="183" mass="19609">MTALDIIVLLLLGGGLIRGSMRGFVGEVLSLLAWVAAVIALKLMHEPVTQALAGTVGTYAGAAVLAFALVFGLVFLCGRLLARRIGQATRTSVVGPIDRILGAGFGVLKGLLVATLLYLAANLFYDTFYGRAAERPDWMARSRTYPLLHASGRAIVDFVETRRAQMPEPPPSDEADNKLQNQL</sequence>
<dbReference type="Proteomes" id="UP001259572">
    <property type="component" value="Unassembled WGS sequence"/>
</dbReference>
<dbReference type="PANTHER" id="PTHR36926:SF1">
    <property type="entry name" value="COLICIN V PRODUCTION PROTEIN"/>
    <property type="match status" value="1"/>
</dbReference>
<dbReference type="PANTHER" id="PTHR36926">
    <property type="entry name" value="COLICIN V PRODUCTION PROTEIN"/>
    <property type="match status" value="1"/>
</dbReference>
<proteinExistence type="predicted"/>
<reference evidence="6 7" key="1">
    <citation type="submission" date="2023-05" db="EMBL/GenBank/DDBJ databases">
        <authorList>
            <person name="Guo Y."/>
        </authorList>
    </citation>
    <scope>NUCLEOTIDE SEQUENCE [LARGE SCALE GENOMIC DNA]</scope>
    <source>
        <strain evidence="6 7">GR2756</strain>
    </source>
</reference>
<evidence type="ECO:0000256" key="4">
    <source>
        <dbReference type="ARBA" id="ARBA00023136"/>
    </source>
</evidence>
<keyword evidence="7" id="KW-1185">Reference proteome</keyword>
<dbReference type="EMBL" id="JAVUPU010000001">
    <property type="protein sequence ID" value="MDT9597862.1"/>
    <property type="molecule type" value="Genomic_DNA"/>
</dbReference>
<dbReference type="Pfam" id="PF02674">
    <property type="entry name" value="Colicin_V"/>
    <property type="match status" value="1"/>
</dbReference>
<feature type="transmembrane region" description="Helical" evidence="5">
    <location>
        <begin position="24"/>
        <end position="44"/>
    </location>
</feature>
<evidence type="ECO:0000313" key="6">
    <source>
        <dbReference type="EMBL" id="MDT9597862.1"/>
    </source>
</evidence>
<feature type="transmembrane region" description="Helical" evidence="5">
    <location>
        <begin position="101"/>
        <end position="121"/>
    </location>
</feature>
<evidence type="ECO:0000256" key="2">
    <source>
        <dbReference type="ARBA" id="ARBA00022692"/>
    </source>
</evidence>
<comment type="caution">
    <text evidence="6">The sequence shown here is derived from an EMBL/GenBank/DDBJ whole genome shotgun (WGS) entry which is preliminary data.</text>
</comment>